<dbReference type="HOGENOM" id="CLU_1299179_0_0_11"/>
<reference evidence="1 2" key="1">
    <citation type="journal article" date="2010" name="Stand. Genomic Sci.">
        <title>Complete genome sequence of Streptosporangium roseum type strain (NI 9100).</title>
        <authorList>
            <person name="Nolan M."/>
            <person name="Sikorski J."/>
            <person name="Jando M."/>
            <person name="Lucas S."/>
            <person name="Lapidus A."/>
            <person name="Glavina Del Rio T."/>
            <person name="Chen F."/>
            <person name="Tice H."/>
            <person name="Pitluck S."/>
            <person name="Cheng J.F."/>
            <person name="Chertkov O."/>
            <person name="Sims D."/>
            <person name="Meincke L."/>
            <person name="Brettin T."/>
            <person name="Han C."/>
            <person name="Detter J.C."/>
            <person name="Bruce D."/>
            <person name="Goodwin L."/>
            <person name="Land M."/>
            <person name="Hauser L."/>
            <person name="Chang Y.J."/>
            <person name="Jeffries C.D."/>
            <person name="Ivanova N."/>
            <person name="Mavromatis K."/>
            <person name="Mikhailova N."/>
            <person name="Chen A."/>
            <person name="Palaniappan K."/>
            <person name="Chain P."/>
            <person name="Rohde M."/>
            <person name="Goker M."/>
            <person name="Bristow J."/>
            <person name="Eisen J.A."/>
            <person name="Markowitz V."/>
            <person name="Hugenholtz P."/>
            <person name="Kyrpides N.C."/>
            <person name="Klenk H.P."/>
        </authorList>
    </citation>
    <scope>NUCLEOTIDE SEQUENCE [LARGE SCALE GENOMIC DNA]</scope>
    <source>
        <strain evidence="2">ATCC 12428 / DSM 43021 / JCM 3005 / NI 9100</strain>
    </source>
</reference>
<dbReference type="KEGG" id="sro:Sros_6153"/>
<name>D2AWV5_STRRD</name>
<accession>D2AWV5</accession>
<keyword evidence="2" id="KW-1185">Reference proteome</keyword>
<protein>
    <recommendedName>
        <fullName evidence="3">DinB-like domain-containing protein</fullName>
    </recommendedName>
</protein>
<organism evidence="1 2">
    <name type="scientific">Streptosporangium roseum (strain ATCC 12428 / DSM 43021 / JCM 3005 / KCTC 9067 / NCIMB 10171 / NRRL 2505 / NI 9100)</name>
    <dbReference type="NCBI Taxonomy" id="479432"/>
    <lineage>
        <taxon>Bacteria</taxon>
        <taxon>Bacillati</taxon>
        <taxon>Actinomycetota</taxon>
        <taxon>Actinomycetes</taxon>
        <taxon>Streptosporangiales</taxon>
        <taxon>Streptosporangiaceae</taxon>
        <taxon>Streptosporangium</taxon>
    </lineage>
</organism>
<dbReference type="AlphaFoldDB" id="D2AWV5"/>
<dbReference type="EMBL" id="CP001814">
    <property type="protein sequence ID" value="ACZ88883.1"/>
    <property type="molecule type" value="Genomic_DNA"/>
</dbReference>
<dbReference type="Proteomes" id="UP000002029">
    <property type="component" value="Chromosome"/>
</dbReference>
<dbReference type="eggNOG" id="ENOG5032VWP">
    <property type="taxonomic scope" value="Bacteria"/>
</dbReference>
<sequence length="212" mass="23404">MPSLPDSVTSIIRRAARRRHPCGPEKALVGARSGRDVYLGHTSTPAEAFSGHDRSMPNNPAQLVADAVDRCLTLAETWLAWDGRPIVTDGANLWTPAKAARRIQDHLVDHLAEVEALLAGATPLPDTWHGRTVTLDSDWSRFAELDLSEARSRWTRLGASYVHRYSAAGPEAWDLPRDPNWTLRLIAEHVAGITWYAEQVGALRFGESASIR</sequence>
<evidence type="ECO:0008006" key="3">
    <source>
        <dbReference type="Google" id="ProtNLM"/>
    </source>
</evidence>
<evidence type="ECO:0000313" key="2">
    <source>
        <dbReference type="Proteomes" id="UP000002029"/>
    </source>
</evidence>
<gene>
    <name evidence="1" type="ordered locus">Sros_6153</name>
</gene>
<evidence type="ECO:0000313" key="1">
    <source>
        <dbReference type="EMBL" id="ACZ88883.1"/>
    </source>
</evidence>
<proteinExistence type="predicted"/>